<dbReference type="SUPFAM" id="SSF110857">
    <property type="entry name" value="Gamma-glutamyl cyclotransferase-like"/>
    <property type="match status" value="1"/>
</dbReference>
<gene>
    <name evidence="6" type="ORF">THITE_2115859</name>
</gene>
<evidence type="ECO:0000256" key="1">
    <source>
        <dbReference type="ARBA" id="ARBA00008861"/>
    </source>
</evidence>
<dbReference type="CDD" id="cd06661">
    <property type="entry name" value="GGCT_like"/>
    <property type="match status" value="1"/>
</dbReference>
<feature type="region of interest" description="Disordered" evidence="4">
    <location>
        <begin position="217"/>
        <end position="263"/>
    </location>
</feature>
<feature type="compositionally biased region" description="Basic and acidic residues" evidence="4">
    <location>
        <begin position="254"/>
        <end position="263"/>
    </location>
</feature>
<dbReference type="OrthoDB" id="4586421at2759"/>
<dbReference type="InterPro" id="IPR009288">
    <property type="entry name" value="AIG2-like_dom"/>
</dbReference>
<dbReference type="eggNOG" id="ENOG502S2U6">
    <property type="taxonomic scope" value="Eukaryota"/>
</dbReference>
<dbReference type="InterPro" id="IPR036568">
    <property type="entry name" value="GGCT-like_sf"/>
</dbReference>
<dbReference type="GeneID" id="11517870"/>
<evidence type="ECO:0000256" key="3">
    <source>
        <dbReference type="ARBA" id="ARBA00030602"/>
    </source>
</evidence>
<keyword evidence="2" id="KW-0808">Transferase</keyword>
<dbReference type="Pfam" id="PF06094">
    <property type="entry name" value="GGACT"/>
    <property type="match status" value="1"/>
</dbReference>
<dbReference type="InterPro" id="IPR045038">
    <property type="entry name" value="AIG2-like"/>
</dbReference>
<feature type="domain" description="Gamma-glutamylcyclotransferase AIG2-like" evidence="5">
    <location>
        <begin position="83"/>
        <end position="171"/>
    </location>
</feature>
<dbReference type="PANTHER" id="PTHR31544">
    <property type="entry name" value="AIG2-LIKE PROTEIN D"/>
    <property type="match status" value="1"/>
</dbReference>
<protein>
    <recommendedName>
        <fullName evidence="3">Putative gamma-glutamylcyclotransferase</fullName>
    </recommendedName>
</protein>
<accession>G2QYI6</accession>
<evidence type="ECO:0000256" key="4">
    <source>
        <dbReference type="SAM" id="MobiDB-lite"/>
    </source>
</evidence>
<dbReference type="AlphaFoldDB" id="G2QYI6"/>
<evidence type="ECO:0000259" key="5">
    <source>
        <dbReference type="Pfam" id="PF06094"/>
    </source>
</evidence>
<keyword evidence="7" id="KW-1185">Reference proteome</keyword>
<dbReference type="InterPro" id="IPR013024">
    <property type="entry name" value="GGCT-like"/>
</dbReference>
<feature type="region of interest" description="Disordered" evidence="4">
    <location>
        <begin position="1"/>
        <end position="55"/>
    </location>
</feature>
<dbReference type="Proteomes" id="UP000008181">
    <property type="component" value="Chromosome 2"/>
</dbReference>
<dbReference type="GO" id="GO:0016740">
    <property type="term" value="F:transferase activity"/>
    <property type="evidence" value="ECO:0007669"/>
    <property type="project" value="UniProtKB-KW"/>
</dbReference>
<dbReference type="PANTHER" id="PTHR31544:SF4">
    <property type="entry name" value="GAMMA-GLUTAMYLCYCLOTRANSFERASE-RELATED"/>
    <property type="match status" value="1"/>
</dbReference>
<sequence>MLHPPSPSGSAAEQERSGTPTTGPLPSPPPPPLRPPPSRVELGESHTKKPSPCLDKLADMAADDGFWSRGSELQPYTDEPAWYFFYGTLMNPDVLKSVLGLDTEPVLRSAKVYGYELTNWGQYRALVDGEPEMEVTGCAYKVRSAEEEFKLAYYETNAYIPAPCRIYFTDDGPAESGEENGTLGKVLKYAGNAEALKQGRFDRDLWEMRMGIRLPPAWRGGASRDVQQRGLEQKEVKGATAQDKGRTVQTACQSEKEVADSST</sequence>
<reference evidence="6 7" key="1">
    <citation type="journal article" date="2011" name="Nat. Biotechnol.">
        <title>Comparative genomic analysis of the thermophilic biomass-degrading fungi Myceliophthora thermophila and Thielavia terrestris.</title>
        <authorList>
            <person name="Berka R.M."/>
            <person name="Grigoriev I.V."/>
            <person name="Otillar R."/>
            <person name="Salamov A."/>
            <person name="Grimwood J."/>
            <person name="Reid I."/>
            <person name="Ishmael N."/>
            <person name="John T."/>
            <person name="Darmond C."/>
            <person name="Moisan M.-C."/>
            <person name="Henrissat B."/>
            <person name="Coutinho P.M."/>
            <person name="Lombard V."/>
            <person name="Natvig D.O."/>
            <person name="Lindquist E."/>
            <person name="Schmutz J."/>
            <person name="Lucas S."/>
            <person name="Harris P."/>
            <person name="Powlowski J."/>
            <person name="Bellemare A."/>
            <person name="Taylor D."/>
            <person name="Butler G."/>
            <person name="de Vries R.P."/>
            <person name="Allijn I.E."/>
            <person name="van den Brink J."/>
            <person name="Ushinsky S."/>
            <person name="Storms R."/>
            <person name="Powell A.J."/>
            <person name="Paulsen I.T."/>
            <person name="Elbourne L.D.H."/>
            <person name="Baker S.E."/>
            <person name="Magnuson J."/>
            <person name="LaBoissiere S."/>
            <person name="Clutterbuck A.J."/>
            <person name="Martinez D."/>
            <person name="Wogulis M."/>
            <person name="de Leon A.L."/>
            <person name="Rey M.W."/>
            <person name="Tsang A."/>
        </authorList>
    </citation>
    <scope>NUCLEOTIDE SEQUENCE [LARGE SCALE GENOMIC DNA]</scope>
    <source>
        <strain evidence="7">ATCC 38088 / NRRL 8126</strain>
    </source>
</reference>
<evidence type="ECO:0000256" key="2">
    <source>
        <dbReference type="ARBA" id="ARBA00022679"/>
    </source>
</evidence>
<dbReference type="KEGG" id="ttt:THITE_2115859"/>
<evidence type="ECO:0000313" key="7">
    <source>
        <dbReference type="Proteomes" id="UP000008181"/>
    </source>
</evidence>
<dbReference type="HOGENOM" id="CLU_092543_2_0_1"/>
<name>G2QYI6_THETT</name>
<organism evidence="6 7">
    <name type="scientific">Thermothielavioides terrestris (strain ATCC 38088 / NRRL 8126)</name>
    <name type="common">Thielavia terrestris</name>
    <dbReference type="NCBI Taxonomy" id="578455"/>
    <lineage>
        <taxon>Eukaryota</taxon>
        <taxon>Fungi</taxon>
        <taxon>Dikarya</taxon>
        <taxon>Ascomycota</taxon>
        <taxon>Pezizomycotina</taxon>
        <taxon>Sordariomycetes</taxon>
        <taxon>Sordariomycetidae</taxon>
        <taxon>Sordariales</taxon>
        <taxon>Chaetomiaceae</taxon>
        <taxon>Thermothielavioides</taxon>
        <taxon>Thermothielavioides terrestris</taxon>
    </lineage>
</organism>
<dbReference type="Gene3D" id="3.10.490.10">
    <property type="entry name" value="Gamma-glutamyl cyclotransferase-like"/>
    <property type="match status" value="1"/>
</dbReference>
<dbReference type="EMBL" id="CP003010">
    <property type="protein sequence ID" value="AEO67081.1"/>
    <property type="molecule type" value="Genomic_DNA"/>
</dbReference>
<feature type="compositionally biased region" description="Pro residues" evidence="4">
    <location>
        <begin position="23"/>
        <end position="38"/>
    </location>
</feature>
<proteinExistence type="inferred from homology"/>
<dbReference type="RefSeq" id="XP_003653417.1">
    <property type="nucleotide sequence ID" value="XM_003653369.1"/>
</dbReference>
<evidence type="ECO:0000313" key="6">
    <source>
        <dbReference type="EMBL" id="AEO67081.1"/>
    </source>
</evidence>
<comment type="similarity">
    <text evidence="1">Belongs to the gamma-glutamylcyclotransferase family.</text>
</comment>